<evidence type="ECO:0000256" key="2">
    <source>
        <dbReference type="SAM" id="MobiDB-lite"/>
    </source>
</evidence>
<dbReference type="InterPro" id="IPR036047">
    <property type="entry name" value="F-box-like_dom_sf"/>
</dbReference>
<feature type="compositionally biased region" description="Basic residues" evidence="2">
    <location>
        <begin position="1"/>
        <end position="14"/>
    </location>
</feature>
<dbReference type="InterPro" id="IPR047922">
    <property type="entry name" value="FBXL6_F-box"/>
</dbReference>
<dbReference type="STRING" id="225164.V3ZMX4"/>
<dbReference type="HOGENOM" id="CLU_023545_1_1_1"/>
<dbReference type="Gene3D" id="3.80.10.10">
    <property type="entry name" value="Ribonuclease Inhibitor"/>
    <property type="match status" value="2"/>
</dbReference>
<dbReference type="PANTHER" id="PTHR38926:SF5">
    <property type="entry name" value="F-BOX AND LEUCINE-RICH REPEAT PROTEIN 6"/>
    <property type="match status" value="1"/>
</dbReference>
<dbReference type="PANTHER" id="PTHR38926">
    <property type="entry name" value="F-BOX DOMAIN CONTAINING PROTEIN, EXPRESSED"/>
    <property type="match status" value="1"/>
</dbReference>
<dbReference type="InterPro" id="IPR032675">
    <property type="entry name" value="LRR_dom_sf"/>
</dbReference>
<dbReference type="EMBL" id="KB203598">
    <property type="protein sequence ID" value="ESO83795.1"/>
    <property type="molecule type" value="Genomic_DNA"/>
</dbReference>
<protein>
    <recommendedName>
        <fullName evidence="3">F-box domain-containing protein</fullName>
    </recommendedName>
</protein>
<dbReference type="InterPro" id="IPR001810">
    <property type="entry name" value="F-box_dom"/>
</dbReference>
<dbReference type="InterPro" id="IPR001611">
    <property type="entry name" value="Leu-rich_rpt"/>
</dbReference>
<dbReference type="RefSeq" id="XP_009065574.1">
    <property type="nucleotide sequence ID" value="XM_009067326.1"/>
</dbReference>
<proteinExistence type="predicted"/>
<evidence type="ECO:0000313" key="5">
    <source>
        <dbReference type="Proteomes" id="UP000030746"/>
    </source>
</evidence>
<gene>
    <name evidence="4" type="ORF">LOTGIDRAFT_132773</name>
</gene>
<dbReference type="Pfam" id="PF12937">
    <property type="entry name" value="F-box-like"/>
    <property type="match status" value="1"/>
</dbReference>
<reference evidence="4 5" key="1">
    <citation type="journal article" date="2013" name="Nature">
        <title>Insights into bilaterian evolution from three spiralian genomes.</title>
        <authorList>
            <person name="Simakov O."/>
            <person name="Marletaz F."/>
            <person name="Cho S.J."/>
            <person name="Edsinger-Gonzales E."/>
            <person name="Havlak P."/>
            <person name="Hellsten U."/>
            <person name="Kuo D.H."/>
            <person name="Larsson T."/>
            <person name="Lv J."/>
            <person name="Arendt D."/>
            <person name="Savage R."/>
            <person name="Osoegawa K."/>
            <person name="de Jong P."/>
            <person name="Grimwood J."/>
            <person name="Chapman J.A."/>
            <person name="Shapiro H."/>
            <person name="Aerts A."/>
            <person name="Otillar R.P."/>
            <person name="Terry A.Y."/>
            <person name="Boore J.L."/>
            <person name="Grigoriev I.V."/>
            <person name="Lindberg D.R."/>
            <person name="Seaver E.C."/>
            <person name="Weisblat D.A."/>
            <person name="Putnam N.H."/>
            <person name="Rokhsar D.S."/>
        </authorList>
    </citation>
    <scope>NUCLEOTIDE SEQUENCE [LARGE SCALE GENOMIC DNA]</scope>
</reference>
<dbReference type="CTD" id="20233346"/>
<dbReference type="AlphaFoldDB" id="V3ZMX4"/>
<dbReference type="GeneID" id="20233346"/>
<dbReference type="SMART" id="SM00367">
    <property type="entry name" value="LRR_CC"/>
    <property type="match status" value="4"/>
</dbReference>
<dbReference type="OMA" id="WHEAASQ"/>
<dbReference type="GO" id="GO:0019005">
    <property type="term" value="C:SCF ubiquitin ligase complex"/>
    <property type="evidence" value="ECO:0007669"/>
    <property type="project" value="InterPro"/>
</dbReference>
<accession>V3ZMX4</accession>
<dbReference type="Gene3D" id="1.20.1280.50">
    <property type="match status" value="1"/>
</dbReference>
<sequence>MKKRNKRLSSRKIKKTDSEEHSKQNKGKKKAEEISRKSPGSTHSVNSAISGGCGLHLPEEILLKIFKEIVRQQGALPFLVRASKVCSLWKEVASDPTLWRKVDLSFGWIRSTDNTLKKLCEHKLKQCKDVNLSYWNNLNTASVKTLTDSCHHLSAVNLSYCKKINTESIITLAENCYQLNSLDLSFTPNDAVSLQSLKVLLPKHGPHLKQLNIGGNGFKAFTAMFNLILCNCLNLELLDISNCVFSTDIVLINVKKFQDACPNIQVLRFANSRIDGNPLTSGNRQANLGSFPKLEQLSVAYNRPDTQPKACLSLDFVTRVINKCENVKLLDIRGNDNVDCYDLCDLNLYRLQALHASNTGVKTDGSQLYRLTGLFHMIRHSLIELDLSWSPLQEDDIFLALKALTENIKHSWLKTVNLAGTNITQQGVKDLLNKCNEITNINLTSCRGMTRGFKREFKNLKDVEALRLSLNSAEISSEDDSD</sequence>
<dbReference type="InterPro" id="IPR006553">
    <property type="entry name" value="Leu-rich_rpt_Cys-con_subtyp"/>
</dbReference>
<keyword evidence="5" id="KW-1185">Reference proteome</keyword>
<dbReference type="Proteomes" id="UP000030746">
    <property type="component" value="Unassembled WGS sequence"/>
</dbReference>
<dbReference type="Pfam" id="PF13516">
    <property type="entry name" value="LRR_6"/>
    <property type="match status" value="2"/>
</dbReference>
<feature type="domain" description="F-box" evidence="3">
    <location>
        <begin position="56"/>
        <end position="104"/>
    </location>
</feature>
<evidence type="ECO:0000259" key="3">
    <source>
        <dbReference type="Pfam" id="PF12937"/>
    </source>
</evidence>
<feature type="region of interest" description="Disordered" evidence="2">
    <location>
        <begin position="1"/>
        <end position="47"/>
    </location>
</feature>
<dbReference type="KEGG" id="lgi:LOTGIDRAFT_132773"/>
<evidence type="ECO:0000256" key="1">
    <source>
        <dbReference type="ARBA" id="ARBA00022786"/>
    </source>
</evidence>
<dbReference type="OrthoDB" id="3134645at2759"/>
<evidence type="ECO:0000313" key="4">
    <source>
        <dbReference type="EMBL" id="ESO83795.1"/>
    </source>
</evidence>
<name>V3ZMX4_LOTGI</name>
<dbReference type="CDD" id="cd22119">
    <property type="entry name" value="F-box_FBXL6"/>
    <property type="match status" value="1"/>
</dbReference>
<organism evidence="4 5">
    <name type="scientific">Lottia gigantea</name>
    <name type="common">Giant owl limpet</name>
    <dbReference type="NCBI Taxonomy" id="225164"/>
    <lineage>
        <taxon>Eukaryota</taxon>
        <taxon>Metazoa</taxon>
        <taxon>Spiralia</taxon>
        <taxon>Lophotrochozoa</taxon>
        <taxon>Mollusca</taxon>
        <taxon>Gastropoda</taxon>
        <taxon>Patellogastropoda</taxon>
        <taxon>Lottioidea</taxon>
        <taxon>Lottiidae</taxon>
        <taxon>Lottia</taxon>
    </lineage>
</organism>
<feature type="compositionally biased region" description="Polar residues" evidence="2">
    <location>
        <begin position="38"/>
        <end position="47"/>
    </location>
</feature>
<keyword evidence="1" id="KW-0833">Ubl conjugation pathway</keyword>
<dbReference type="SUPFAM" id="SSF52047">
    <property type="entry name" value="RNI-like"/>
    <property type="match status" value="1"/>
</dbReference>
<dbReference type="SUPFAM" id="SSF81383">
    <property type="entry name" value="F-box domain"/>
    <property type="match status" value="1"/>
</dbReference>